<evidence type="ECO:0000256" key="1">
    <source>
        <dbReference type="ARBA" id="ARBA00022723"/>
    </source>
</evidence>
<dbReference type="CDD" id="cd00030">
    <property type="entry name" value="C2"/>
    <property type="match status" value="2"/>
</dbReference>
<dbReference type="PROSITE" id="PS50004">
    <property type="entry name" value="C2"/>
    <property type="match status" value="2"/>
</dbReference>
<protein>
    <recommendedName>
        <fullName evidence="5">C2 domain-containing protein</fullName>
    </recommendedName>
</protein>
<dbReference type="InterPro" id="IPR000008">
    <property type="entry name" value="C2_dom"/>
</dbReference>
<feature type="region of interest" description="Disordered" evidence="3">
    <location>
        <begin position="333"/>
        <end position="360"/>
    </location>
</feature>
<dbReference type="SUPFAM" id="SSF49562">
    <property type="entry name" value="C2 domain (Calcium/lipid-binding domain, CaLB)"/>
    <property type="match status" value="2"/>
</dbReference>
<proteinExistence type="predicted"/>
<keyword evidence="7" id="KW-1185">Reference proteome</keyword>
<feature type="region of interest" description="Disordered" evidence="3">
    <location>
        <begin position="652"/>
        <end position="677"/>
    </location>
</feature>
<dbReference type="Gene3D" id="2.60.40.150">
    <property type="entry name" value="C2 domain"/>
    <property type="match status" value="2"/>
</dbReference>
<evidence type="ECO:0000256" key="3">
    <source>
        <dbReference type="SAM" id="MobiDB-lite"/>
    </source>
</evidence>
<organism evidence="6 7">
    <name type="scientific">Halteria grandinella</name>
    <dbReference type="NCBI Taxonomy" id="5974"/>
    <lineage>
        <taxon>Eukaryota</taxon>
        <taxon>Sar</taxon>
        <taxon>Alveolata</taxon>
        <taxon>Ciliophora</taxon>
        <taxon>Intramacronucleata</taxon>
        <taxon>Spirotrichea</taxon>
        <taxon>Stichotrichia</taxon>
        <taxon>Sporadotrichida</taxon>
        <taxon>Halteriidae</taxon>
        <taxon>Halteria</taxon>
    </lineage>
</organism>
<feature type="region of interest" description="Disordered" evidence="3">
    <location>
        <begin position="437"/>
        <end position="477"/>
    </location>
</feature>
<evidence type="ECO:0000313" key="6">
    <source>
        <dbReference type="EMBL" id="TNV84731.1"/>
    </source>
</evidence>
<feature type="domain" description="C2" evidence="5">
    <location>
        <begin position="22"/>
        <end position="141"/>
    </location>
</feature>
<keyword evidence="4" id="KW-0812">Transmembrane</keyword>
<keyword evidence="2" id="KW-0106">Calcium</keyword>
<keyword evidence="4" id="KW-0472">Membrane</keyword>
<feature type="region of interest" description="Disordered" evidence="3">
    <location>
        <begin position="830"/>
        <end position="856"/>
    </location>
</feature>
<dbReference type="PANTHER" id="PTHR46502">
    <property type="entry name" value="C2 DOMAIN-CONTAINING"/>
    <property type="match status" value="1"/>
</dbReference>
<feature type="domain" description="C2" evidence="5">
    <location>
        <begin position="483"/>
        <end position="604"/>
    </location>
</feature>
<feature type="transmembrane region" description="Helical" evidence="4">
    <location>
        <begin position="12"/>
        <end position="32"/>
    </location>
</feature>
<dbReference type="PANTHER" id="PTHR46502:SF2">
    <property type="entry name" value="16 KDA PHLOEM PROTEIN 2"/>
    <property type="match status" value="1"/>
</dbReference>
<dbReference type="AlphaFoldDB" id="A0A8J8P328"/>
<evidence type="ECO:0000256" key="2">
    <source>
        <dbReference type="ARBA" id="ARBA00022837"/>
    </source>
</evidence>
<dbReference type="OrthoDB" id="419768at2759"/>
<dbReference type="InterPro" id="IPR035892">
    <property type="entry name" value="C2_domain_sf"/>
</dbReference>
<evidence type="ECO:0000313" key="7">
    <source>
        <dbReference type="Proteomes" id="UP000785679"/>
    </source>
</evidence>
<name>A0A8J8P328_HALGN</name>
<evidence type="ECO:0000259" key="5">
    <source>
        <dbReference type="PROSITE" id="PS50004"/>
    </source>
</evidence>
<comment type="caution">
    <text evidence="6">The sequence shown here is derived from an EMBL/GenBank/DDBJ whole genome shotgun (WGS) entry which is preliminary data.</text>
</comment>
<feature type="compositionally biased region" description="Low complexity" evidence="3">
    <location>
        <begin position="830"/>
        <end position="841"/>
    </location>
</feature>
<dbReference type="Pfam" id="PF00168">
    <property type="entry name" value="C2"/>
    <property type="match status" value="2"/>
</dbReference>
<gene>
    <name evidence="6" type="ORF">FGO68_gene4787</name>
</gene>
<feature type="compositionally biased region" description="Polar residues" evidence="3">
    <location>
        <begin position="437"/>
        <end position="449"/>
    </location>
</feature>
<sequence length="951" mass="106785">MVTSKMKNYGYLWLNESNIYSFIYIITFIFLWSPMQLSSQHILLIKIVSAKIYITNMDFFGGMDPYVEIITYKGRRFKSKVKKGSSPDFNETFHVPVDSLDDRVIIKMMEKDFLSSDFIGEQQFFVSQLVPLRDKPFKDWVALYQQQDVKKTAAVLIDCILLPSMEACKEYQHWCQLAAAGVSASTTFLEPALSKNNSKHQFNSNLKSSTVSLSTIMNAGSSVIGNGPNGSRGFQNNNNTNVAQYSFQKQPQNMLPIQDNQLDNPQFLQMQKPQQTRNSILNPQVAAALHQQFLTQQQNAQQRQSAANIGNYGQQLQVYSPSQVNGESQNNLMVNQRHPPQSNQGWRQSYKQNQDEQEEEWQIPTSALIVDSKLQSKPADNVSQQKLSNAEQNGARNLAGLNLLSKPENFASRFKDDGQVIVTESAKEEQELVDQIKFSSKAQPRNSKLSADGRKQKFRDYSSFSSKPGSDNSNASRFSKNIQFNEGNLSPVGGVVLPGGKIDIKVIQGKLYRDTELITKMDPFFKIIYNGKAMQTRTIHEGGKNPVWNQIITFNIDKNPGDAGNLKASCLDEDVFGNDLVGEAVMSVSDLIDEQKSQPQLQWIQLFYKAKLSAEILVETNYEPFQQPEPIQNWRPPPVHAQYEYESSPVHLASPNNLALPQSRGNSRGSRRGPRPLIKEHSEPLLFSPANQGNKQDQFLLGVPNHAQMIGSSIVSKSQAQFSKLQTTVGKEQDNFEGTLRQRISNAQLSKLNQAQKKVGVDNDHQDRIRELMKQKLNNQLRNQTNGATYETDMKSGQNSASKQSPIIQSAAKGIINQYNIYNSNVLQPSQTLSSQPSGGSYLAAGESGHNQGGNLNSPLLEAANSGLKGGSANKRKIFALKIVGFSSQDNNLLSLKWRRQQRYERRKGKWELRAHLSNEDPHLRRSGNHKLYAKFRGLASHHKRGKSTPT</sequence>
<keyword evidence="4" id="KW-1133">Transmembrane helix</keyword>
<accession>A0A8J8P328</accession>
<feature type="compositionally biased region" description="Polar residues" evidence="3">
    <location>
        <begin position="462"/>
        <end position="477"/>
    </location>
</feature>
<dbReference type="GO" id="GO:0046872">
    <property type="term" value="F:metal ion binding"/>
    <property type="evidence" value="ECO:0007669"/>
    <property type="project" value="UniProtKB-KW"/>
</dbReference>
<dbReference type="Proteomes" id="UP000785679">
    <property type="component" value="Unassembled WGS sequence"/>
</dbReference>
<dbReference type="SMART" id="SM00239">
    <property type="entry name" value="C2"/>
    <property type="match status" value="2"/>
</dbReference>
<feature type="compositionally biased region" description="Basic and acidic residues" evidence="3">
    <location>
        <begin position="451"/>
        <end position="460"/>
    </location>
</feature>
<dbReference type="EMBL" id="RRYP01002471">
    <property type="protein sequence ID" value="TNV84731.1"/>
    <property type="molecule type" value="Genomic_DNA"/>
</dbReference>
<feature type="compositionally biased region" description="Polar residues" evidence="3">
    <location>
        <begin position="333"/>
        <end position="352"/>
    </location>
</feature>
<reference evidence="6" key="1">
    <citation type="submission" date="2019-06" db="EMBL/GenBank/DDBJ databases">
        <authorList>
            <person name="Zheng W."/>
        </authorList>
    </citation>
    <scope>NUCLEOTIDE SEQUENCE</scope>
    <source>
        <strain evidence="6">QDHG01</strain>
    </source>
</reference>
<evidence type="ECO:0000256" key="4">
    <source>
        <dbReference type="SAM" id="Phobius"/>
    </source>
</evidence>
<keyword evidence="1" id="KW-0479">Metal-binding</keyword>